<feature type="domain" description="C-type lectin" evidence="3">
    <location>
        <begin position="167"/>
        <end position="267"/>
    </location>
</feature>
<dbReference type="KEGG" id="crq:GCK72_019762"/>
<dbReference type="PROSITE" id="PS00615">
    <property type="entry name" value="C_TYPE_LECTIN_1"/>
    <property type="match status" value="1"/>
</dbReference>
<dbReference type="SUPFAM" id="SSF56436">
    <property type="entry name" value="C-type lectin-like"/>
    <property type="match status" value="4"/>
</dbReference>
<feature type="domain" description="C-type lectin" evidence="3">
    <location>
        <begin position="387"/>
        <end position="498"/>
    </location>
</feature>
<feature type="domain" description="C-type lectin" evidence="3">
    <location>
        <begin position="268"/>
        <end position="370"/>
    </location>
</feature>
<keyword evidence="2" id="KW-0732">Signal</keyword>
<dbReference type="PROSITE" id="PS50041">
    <property type="entry name" value="C_TYPE_LECTIN_2"/>
    <property type="match status" value="4"/>
</dbReference>
<protein>
    <recommendedName>
        <fullName evidence="3">C-type lectin domain-containing protein</fullName>
    </recommendedName>
</protein>
<dbReference type="InterPro" id="IPR018378">
    <property type="entry name" value="C-type_lectin_CS"/>
</dbReference>
<dbReference type="InterPro" id="IPR001304">
    <property type="entry name" value="C-type_lectin-like"/>
</dbReference>
<dbReference type="RefSeq" id="XP_003098533.2">
    <property type="nucleotide sequence ID" value="XM_003098485.2"/>
</dbReference>
<accession>A0A6A5GET1</accession>
<dbReference type="InterPro" id="IPR016187">
    <property type="entry name" value="CTDL_fold"/>
</dbReference>
<dbReference type="EMBL" id="WUAV01000005">
    <property type="protein sequence ID" value="KAF1753206.1"/>
    <property type="molecule type" value="Genomic_DNA"/>
</dbReference>
<dbReference type="PANTHER" id="PTHR22991">
    <property type="entry name" value="PROTEIN CBG13490"/>
    <property type="match status" value="1"/>
</dbReference>
<reference evidence="4 5" key="1">
    <citation type="submission" date="2019-12" db="EMBL/GenBank/DDBJ databases">
        <title>Chromosome-level assembly of the Caenorhabditis remanei genome.</title>
        <authorList>
            <person name="Teterina A.A."/>
            <person name="Willis J.H."/>
            <person name="Phillips P.C."/>
        </authorList>
    </citation>
    <scope>NUCLEOTIDE SEQUENCE [LARGE SCALE GENOMIC DNA]</scope>
    <source>
        <strain evidence="4 5">PX506</strain>
        <tissue evidence="4">Whole organism</tissue>
    </source>
</reference>
<gene>
    <name evidence="4" type="ORF">GCK72_019762</name>
</gene>
<evidence type="ECO:0000313" key="4">
    <source>
        <dbReference type="EMBL" id="KAF1753206.1"/>
    </source>
</evidence>
<evidence type="ECO:0000256" key="2">
    <source>
        <dbReference type="SAM" id="SignalP"/>
    </source>
</evidence>
<feature type="signal peptide" evidence="2">
    <location>
        <begin position="1"/>
        <end position="19"/>
    </location>
</feature>
<dbReference type="CDD" id="cd00037">
    <property type="entry name" value="CLECT"/>
    <property type="match status" value="4"/>
</dbReference>
<feature type="domain" description="C-type lectin" evidence="3">
    <location>
        <begin position="30"/>
        <end position="149"/>
    </location>
</feature>
<keyword evidence="1" id="KW-1015">Disulfide bond</keyword>
<dbReference type="InterPro" id="IPR016186">
    <property type="entry name" value="C-type_lectin-like/link_sf"/>
</dbReference>
<dbReference type="GeneID" id="9801882"/>
<dbReference type="AlphaFoldDB" id="A0A6A5GET1"/>
<dbReference type="Gene3D" id="3.10.100.10">
    <property type="entry name" value="Mannose-Binding Protein A, subunit A"/>
    <property type="match status" value="4"/>
</dbReference>
<dbReference type="Pfam" id="PF00059">
    <property type="entry name" value="Lectin_C"/>
    <property type="match status" value="3"/>
</dbReference>
<proteinExistence type="predicted"/>
<comment type="caution">
    <text evidence="4">The sequence shown here is derived from an EMBL/GenBank/DDBJ whole genome shotgun (WGS) entry which is preliminary data.</text>
</comment>
<evidence type="ECO:0000256" key="1">
    <source>
        <dbReference type="ARBA" id="ARBA00023157"/>
    </source>
</evidence>
<organism evidence="4 5">
    <name type="scientific">Caenorhabditis remanei</name>
    <name type="common">Caenorhabditis vulgaris</name>
    <dbReference type="NCBI Taxonomy" id="31234"/>
    <lineage>
        <taxon>Eukaryota</taxon>
        <taxon>Metazoa</taxon>
        <taxon>Ecdysozoa</taxon>
        <taxon>Nematoda</taxon>
        <taxon>Chromadorea</taxon>
        <taxon>Rhabditida</taxon>
        <taxon>Rhabditina</taxon>
        <taxon>Rhabditomorpha</taxon>
        <taxon>Rhabditoidea</taxon>
        <taxon>Rhabditidae</taxon>
        <taxon>Peloderinae</taxon>
        <taxon>Caenorhabditis</taxon>
    </lineage>
</organism>
<dbReference type="PANTHER" id="PTHR22991:SF44">
    <property type="entry name" value="C-TYPE LECTIN-RELATED"/>
    <property type="match status" value="1"/>
</dbReference>
<name>A0A6A5GET1_CAERE</name>
<dbReference type="InterPro" id="IPR050976">
    <property type="entry name" value="Snaclec"/>
</dbReference>
<feature type="chain" id="PRO_5025689054" description="C-type lectin domain-containing protein" evidence="2">
    <location>
        <begin position="20"/>
        <end position="503"/>
    </location>
</feature>
<sequence>MIHLILLFLVCTNFSLVYSSTSCVTGYTLVNQKCWMLVSQSADEPTADEYCRLNGGGVIATLKNAIDNRGLLTILNGTSVSRLWIGMICTGLSPSTCRWADTTTVQYTSFSSGFPNDRFGQCVYYSADGYPAGQWASGPCEEQLPFVCELPTTSPDVTGDCLDYANYNNYCYMKEEDVQSFSWAQKDCARHGANLVSIHSYLENRFITSLFQEGKMDLWIGALAPGSALIVWTDGTPNNYYNLKNSGNGSCVSMGFDPNTNSTGDWSSDERCRENGGGILVTMKNAIDNRALLTVLNGTGIHRLWMGMTCRESSVSWCQWADKTDVQYNSFSSGYPNSQVGKCVYYNSYGDLTGQWTSEPCEEKLPFVCEILSSTPEIVGSDCYSQYNNFCYTRVRDKLSFKAAQQNCVLKNSSLISIHSYLENRYITTLFNIDGSVWLGGQITPYDTLEWTDMTPYDYSNLKHVGNGTCVSIGLVKYTNAMDWSTGNCESTYPSICKRPLTI</sequence>
<evidence type="ECO:0000313" key="5">
    <source>
        <dbReference type="Proteomes" id="UP000483820"/>
    </source>
</evidence>
<dbReference type="CTD" id="9801882"/>
<evidence type="ECO:0000259" key="3">
    <source>
        <dbReference type="PROSITE" id="PS50041"/>
    </source>
</evidence>
<dbReference type="Proteomes" id="UP000483820">
    <property type="component" value="Chromosome V"/>
</dbReference>
<dbReference type="SMART" id="SM00034">
    <property type="entry name" value="CLECT"/>
    <property type="match status" value="4"/>
</dbReference>